<organism evidence="1">
    <name type="scientific">marine sediment metagenome</name>
    <dbReference type="NCBI Taxonomy" id="412755"/>
    <lineage>
        <taxon>unclassified sequences</taxon>
        <taxon>metagenomes</taxon>
        <taxon>ecological metagenomes</taxon>
    </lineage>
</organism>
<evidence type="ECO:0000313" key="1">
    <source>
        <dbReference type="EMBL" id="KTF05236.1"/>
    </source>
</evidence>
<dbReference type="GO" id="GO:0004592">
    <property type="term" value="F:pantoate-beta-alanine ligase activity"/>
    <property type="evidence" value="ECO:0007669"/>
    <property type="project" value="InterPro"/>
</dbReference>
<proteinExistence type="predicted"/>
<name>A0A1B6NPB7_9ZZZZ</name>
<dbReference type="GO" id="GO:0015940">
    <property type="term" value="P:pantothenate biosynthetic process"/>
    <property type="evidence" value="ECO:0007669"/>
    <property type="project" value="InterPro"/>
</dbReference>
<dbReference type="InterPro" id="IPR042176">
    <property type="entry name" value="Pantoate_ligase_C"/>
</dbReference>
<reference evidence="1" key="1">
    <citation type="submission" date="2013-11" db="EMBL/GenBank/DDBJ databases">
        <title>Microbial diversity, functional groups and degradation webs in Northern and Southern Mediterranean and Red Sea marine crude oil polluted sites.</title>
        <authorList>
            <person name="Daffonchio D."/>
            <person name="Mapelli F."/>
            <person name="Ferrer M."/>
            <person name="Richter M."/>
            <person name="Cherif A."/>
            <person name="Malkawi H.I."/>
            <person name="Yakimov M.M."/>
            <person name="Abdel-Fattah Y.R."/>
            <person name="Blaghen M."/>
            <person name="Golyshin P.N."/>
            <person name="Kalogerakis N."/>
            <person name="Boon N."/>
            <person name="Magagnini M."/>
            <person name="Fava F."/>
        </authorList>
    </citation>
    <scope>NUCLEOTIDE SEQUENCE</scope>
</reference>
<dbReference type="Pfam" id="PF02569">
    <property type="entry name" value="Pantoate_ligase"/>
    <property type="match status" value="1"/>
</dbReference>
<dbReference type="InterPro" id="IPR003721">
    <property type="entry name" value="Pantoate_ligase"/>
</dbReference>
<dbReference type="AlphaFoldDB" id="A0A1B6NPB7"/>
<dbReference type="Gene3D" id="3.30.1300.10">
    <property type="entry name" value="Pantoate-beta-alanine ligase, C-terminal domain"/>
    <property type="match status" value="1"/>
</dbReference>
<comment type="caution">
    <text evidence="1">The sequence shown here is derived from an EMBL/GenBank/DDBJ whole genome shotgun (WGS) entry which is preliminary data.</text>
</comment>
<gene>
    <name evidence="1" type="ORF">MGSAQ_003266</name>
</gene>
<dbReference type="EMBL" id="AYSL01001916">
    <property type="protein sequence ID" value="KTF05236.1"/>
    <property type="molecule type" value="Genomic_DNA"/>
</dbReference>
<dbReference type="SUPFAM" id="SSF52374">
    <property type="entry name" value="Nucleotidylyl transferase"/>
    <property type="match status" value="1"/>
</dbReference>
<sequence>MLKRASKDGNTNFAELENIMVANLEAKGFKKDYCQVVNAATFEAASDSDEELVLLVAMFMGKTRLIDNMQITRR</sequence>
<accession>A0A1B6NPB7</accession>
<protein>
    <submittedName>
        <fullName evidence="1">Pantothenate synthetase</fullName>
    </submittedName>
</protein>